<dbReference type="InterPro" id="IPR036280">
    <property type="entry name" value="Multihaem_cyt_sf"/>
</dbReference>
<dbReference type="Pfam" id="PF13435">
    <property type="entry name" value="Cytochrome_C554"/>
    <property type="match status" value="1"/>
</dbReference>
<protein>
    <submittedName>
        <fullName evidence="2">Cytochrome c554</fullName>
    </submittedName>
</protein>
<sequence length="386" mass="44437">MKIILSIIFIILSIQASELVDSNTCKACHPTIYSEFYDSSHRKASIFENKVHKGMWDLHPDKQKESYTCAQCHTPTDLELLKNLDENKKALPEQNNIQTQEAISCAYCHSIKDVESHGKLNKNVSSLKDKVFYSANEEHRDQKDKEFKDEVSLFGMMKEKSGSPFHKIDYSNDNFYTGKMCMGCHSHMQNDNNFDLCRVEEKGSSSEETNCISCHMPKIAGTATSIKITKEHRYHGFANGSKNQELLAKYINIDLKENSNNFEVSIKNEASHNLFLQPLRLAQLKVNILRDDKTIALETQSFARIIGKDGKATMPWLADSEVKNNMIKANEKRVINYDFKLQTNDKIEVIFGYYTVNPKMIEKLNLQDDEESKKFNILFSKYFYAK</sequence>
<dbReference type="RefSeq" id="WP_172125981.1">
    <property type="nucleotide sequence ID" value="NZ_CP042652.1"/>
</dbReference>
<feature type="domain" description="Cytochrome c-552/4" evidence="1">
    <location>
        <begin position="24"/>
        <end position="110"/>
    </location>
</feature>
<accession>A0A6M8EV35</accession>
<dbReference type="KEGG" id="paco:AACT_1225"/>
<evidence type="ECO:0000313" key="3">
    <source>
        <dbReference type="Proteomes" id="UP000503483"/>
    </source>
</evidence>
<dbReference type="Proteomes" id="UP000503483">
    <property type="component" value="Chromosome"/>
</dbReference>
<name>A0A6M8EV35_9BACT</name>
<evidence type="ECO:0000259" key="1">
    <source>
        <dbReference type="Pfam" id="PF13435"/>
    </source>
</evidence>
<dbReference type="Gene3D" id="1.10.1130.10">
    <property type="entry name" value="Flavocytochrome C3, Chain A"/>
    <property type="match status" value="1"/>
</dbReference>
<proteinExistence type="predicted"/>
<dbReference type="SUPFAM" id="SSF48695">
    <property type="entry name" value="Multiheme cytochromes"/>
    <property type="match status" value="1"/>
</dbReference>
<dbReference type="AlphaFoldDB" id="A0A6M8EV35"/>
<keyword evidence="3" id="KW-1185">Reference proteome</keyword>
<reference evidence="2 3" key="1">
    <citation type="submission" date="2019-08" db="EMBL/GenBank/DDBJ databases">
        <title>Complete genome sequence of Arcobacter acticola.</title>
        <authorList>
            <person name="Miller W."/>
        </authorList>
    </citation>
    <scope>NUCLEOTIDE SEQUENCE [LARGE SCALE GENOMIC DNA]</scope>
    <source>
        <strain evidence="2 3">KCTC 52212</strain>
    </source>
</reference>
<organism evidence="2 3">
    <name type="scientific">Arcobacter acticola</name>
    <dbReference type="NCBI Taxonomy" id="1849015"/>
    <lineage>
        <taxon>Bacteria</taxon>
        <taxon>Pseudomonadati</taxon>
        <taxon>Campylobacterota</taxon>
        <taxon>Epsilonproteobacteria</taxon>
        <taxon>Campylobacterales</taxon>
        <taxon>Arcobacteraceae</taxon>
        <taxon>Arcobacter</taxon>
    </lineage>
</organism>
<dbReference type="InterPro" id="IPR023155">
    <property type="entry name" value="Cyt_c-552/4"/>
</dbReference>
<gene>
    <name evidence="2" type="ORF">AACT_1225</name>
</gene>
<evidence type="ECO:0000313" key="2">
    <source>
        <dbReference type="EMBL" id="QKE28405.1"/>
    </source>
</evidence>
<dbReference type="EMBL" id="CP042652">
    <property type="protein sequence ID" value="QKE28405.1"/>
    <property type="molecule type" value="Genomic_DNA"/>
</dbReference>